<evidence type="ECO:0000256" key="1">
    <source>
        <dbReference type="SAM" id="MobiDB-lite"/>
    </source>
</evidence>
<dbReference type="AlphaFoldDB" id="A0A074S1N3"/>
<dbReference type="OrthoDB" id="3164133at2759"/>
<protein>
    <recommendedName>
        <fullName evidence="4">ICE-like protease (Caspase) p20 domain protein</fullName>
    </recommendedName>
</protein>
<feature type="region of interest" description="Disordered" evidence="1">
    <location>
        <begin position="1"/>
        <end position="31"/>
    </location>
</feature>
<evidence type="ECO:0000313" key="2">
    <source>
        <dbReference type="EMBL" id="KEP51475.1"/>
    </source>
</evidence>
<sequence length="588" mass="65365">MFRFLSPKNSNTNGSGEGPRPARGLKSGVVAWQPGSSGTFGSLGNAQTRGRSSVVQDISGTHPNVLLGFRTSSNLRFSNTTIQCTEILIALTEEPCSVAGADGGNIRRGRRSPAEAAASIASSRMQVGKALALQQYGLVVTEKPKPDEFLQPTSVAKVEVGEDVAKAVPHEGAWEGLPRVYARRRLRRNQSPRFPLQTGTDPPCLSNLANVERTQPSRRSSVYENQVAPPRASKTPLKATLFNGSRNLFSASPIPPITSTLHILAIDVAYDNLQDPQHDLNILASLFKGHESGKTRLRRISGNGATLETIEATIGELYRETLKSSSSNLLILLTGEGNQDNKMYLMGDVFITDDDLRRWMWKLQIDCYPNNRTVTIILDYCRKNPDIPFGKSHFGVEFIWSCSPGQTAAALRFPSTQDMPRSCFLLSLMMSSYQFTHAKSDLAAVVNNELRRLLRLLELTHRKIHENGRCEPCNRKEECPIPYQPQDPDWQQAGSMGSVYDLVDRLSMTDIVPKVYQWFMRYRYFREANGLKLPIECVDFNPMSSHQAASTQHSRGSSKPVHAAPNVQTDLRRLPEGGDLFKGQGRWY</sequence>
<proteinExistence type="predicted"/>
<evidence type="ECO:0008006" key="4">
    <source>
        <dbReference type="Google" id="ProtNLM"/>
    </source>
</evidence>
<dbReference type="Proteomes" id="UP000027456">
    <property type="component" value="Unassembled WGS sequence"/>
</dbReference>
<comment type="caution">
    <text evidence="2">The sequence shown here is derived from an EMBL/GenBank/DDBJ whole genome shotgun (WGS) entry which is preliminary data.</text>
</comment>
<dbReference type="EMBL" id="AZST01000167">
    <property type="protein sequence ID" value="KEP51475.1"/>
    <property type="molecule type" value="Genomic_DNA"/>
</dbReference>
<name>A0A074S1N3_9AGAM</name>
<organism evidence="2 3">
    <name type="scientific">Rhizoctonia solani 123E</name>
    <dbReference type="NCBI Taxonomy" id="1423351"/>
    <lineage>
        <taxon>Eukaryota</taxon>
        <taxon>Fungi</taxon>
        <taxon>Dikarya</taxon>
        <taxon>Basidiomycota</taxon>
        <taxon>Agaricomycotina</taxon>
        <taxon>Agaricomycetes</taxon>
        <taxon>Cantharellales</taxon>
        <taxon>Ceratobasidiaceae</taxon>
        <taxon>Rhizoctonia</taxon>
    </lineage>
</organism>
<accession>A0A074S1N3</accession>
<evidence type="ECO:0000313" key="3">
    <source>
        <dbReference type="Proteomes" id="UP000027456"/>
    </source>
</evidence>
<feature type="region of interest" description="Disordered" evidence="1">
    <location>
        <begin position="546"/>
        <end position="567"/>
    </location>
</feature>
<keyword evidence="3" id="KW-1185">Reference proteome</keyword>
<feature type="compositionally biased region" description="Polar residues" evidence="1">
    <location>
        <begin position="546"/>
        <end position="557"/>
    </location>
</feature>
<gene>
    <name evidence="2" type="ORF">V565_061310</name>
</gene>
<dbReference type="HOGENOM" id="CLU_395463_0_0_1"/>
<reference evidence="2 3" key="1">
    <citation type="submission" date="2013-12" db="EMBL/GenBank/DDBJ databases">
        <authorList>
            <person name="Cubeta M."/>
            <person name="Pakala S."/>
            <person name="Fedorova N."/>
            <person name="Thomas E."/>
            <person name="Dean R."/>
            <person name="Jabaji S."/>
            <person name="Neate S."/>
            <person name="Toda T."/>
            <person name="Tavantzis S."/>
            <person name="Vilgalys R."/>
            <person name="Bharathan N."/>
            <person name="Pakala S."/>
            <person name="Losada L.S."/>
            <person name="Zafar N."/>
            <person name="Nierman W."/>
        </authorList>
    </citation>
    <scope>NUCLEOTIDE SEQUENCE [LARGE SCALE GENOMIC DNA]</scope>
    <source>
        <strain evidence="2 3">123E</strain>
    </source>
</reference>